<dbReference type="GeneID" id="111289003"/>
<dbReference type="InterPro" id="IPR011256">
    <property type="entry name" value="Reg_factor_effector_dom_sf"/>
</dbReference>
<evidence type="ECO:0000313" key="3">
    <source>
        <dbReference type="RefSeq" id="XP_022735629.1"/>
    </source>
</evidence>
<organism evidence="2 3">
    <name type="scientific">Durio zibethinus</name>
    <name type="common">Durian</name>
    <dbReference type="NCBI Taxonomy" id="66656"/>
    <lineage>
        <taxon>Eukaryota</taxon>
        <taxon>Viridiplantae</taxon>
        <taxon>Streptophyta</taxon>
        <taxon>Embryophyta</taxon>
        <taxon>Tracheophyta</taxon>
        <taxon>Spermatophyta</taxon>
        <taxon>Magnoliopsida</taxon>
        <taxon>eudicotyledons</taxon>
        <taxon>Gunneridae</taxon>
        <taxon>Pentapetalae</taxon>
        <taxon>rosids</taxon>
        <taxon>malvids</taxon>
        <taxon>Malvales</taxon>
        <taxon>Malvaceae</taxon>
        <taxon>Helicteroideae</taxon>
        <taxon>Durio</taxon>
    </lineage>
</organism>
<dbReference type="InterPro" id="IPR006917">
    <property type="entry name" value="SOUL_heme-bd"/>
</dbReference>
<evidence type="ECO:0000256" key="1">
    <source>
        <dbReference type="ARBA" id="ARBA00009817"/>
    </source>
</evidence>
<dbReference type="Proteomes" id="UP000515121">
    <property type="component" value="Unplaced"/>
</dbReference>
<reference evidence="3" key="1">
    <citation type="submission" date="2025-08" db="UniProtKB">
        <authorList>
            <consortium name="RefSeq"/>
        </authorList>
    </citation>
    <scope>IDENTIFICATION</scope>
    <source>
        <tissue evidence="3">Fruit stalk</tissue>
    </source>
</reference>
<dbReference type="KEGG" id="dzi:111289003"/>
<comment type="similarity">
    <text evidence="1">Belongs to the HEBP family.</text>
</comment>
<dbReference type="Pfam" id="PF04832">
    <property type="entry name" value="SOUL"/>
    <property type="match status" value="1"/>
</dbReference>
<sequence length="203" mass="22950">MTAAVSYLGAKCLVLSTYTIESPKYRVVYLGSDFEIRLYEEMSWMSALAHGTSFQNSTKDGFHRLYQYLHGANLNGTQFLMTAPVVTSITPSPQGSAYIVRYYLPSKYDKTPPPQPYTELNLQLDKWQSHCVAVRKFPGYARDDNIDKEKEALVSSLWPGLMEAVENKYNYSIAQYNASRHPTGRVNEVWMDVSGFTTEGCPA</sequence>
<dbReference type="AlphaFoldDB" id="A0A6P5Y5D6"/>
<keyword evidence="2" id="KW-1185">Reference proteome</keyword>
<accession>A0A6P5Y5D6</accession>
<name>A0A6P5Y5D6_DURZI</name>
<gene>
    <name evidence="3" type="primary">LOC111289003</name>
</gene>
<dbReference type="FunFam" id="3.20.80.10:FF:000002">
    <property type="entry name" value="Heme-binding protein 2"/>
    <property type="match status" value="1"/>
</dbReference>
<dbReference type="Gene3D" id="3.20.80.10">
    <property type="entry name" value="Regulatory factor, effector binding domain"/>
    <property type="match status" value="1"/>
</dbReference>
<dbReference type="PANTHER" id="PTHR11220:SF36">
    <property type="entry name" value="SOUL HEME-BINDING PROTEIN"/>
    <property type="match status" value="1"/>
</dbReference>
<dbReference type="RefSeq" id="XP_022735629.1">
    <property type="nucleotide sequence ID" value="XM_022879894.1"/>
</dbReference>
<dbReference type="SUPFAM" id="SSF55136">
    <property type="entry name" value="Probable bacterial effector-binding domain"/>
    <property type="match status" value="1"/>
</dbReference>
<dbReference type="PANTHER" id="PTHR11220">
    <property type="entry name" value="HEME-BINDING PROTEIN-RELATED"/>
    <property type="match status" value="1"/>
</dbReference>
<evidence type="ECO:0000313" key="2">
    <source>
        <dbReference type="Proteomes" id="UP000515121"/>
    </source>
</evidence>
<protein>
    <submittedName>
        <fullName evidence="3">Uncharacterized protein LOC111289003</fullName>
    </submittedName>
</protein>
<dbReference type="OrthoDB" id="6424451at2759"/>
<proteinExistence type="inferred from homology"/>